<dbReference type="Gene3D" id="1.10.530.10">
    <property type="match status" value="1"/>
</dbReference>
<feature type="domain" description="Mannosyl-glycoprotein endo-beta-N-acetylglucosamidase-like" evidence="2">
    <location>
        <begin position="2"/>
        <end position="173"/>
    </location>
</feature>
<dbReference type="AlphaFoldDB" id="A0A8J8FHN9"/>
<protein>
    <submittedName>
        <fullName evidence="3">Peptidoglycan hydrolase</fullName>
    </submittedName>
</protein>
<name>A0A8J8FHN9_9BACT</name>
<dbReference type="Proteomes" id="UP000598971">
    <property type="component" value="Unassembled WGS sequence"/>
</dbReference>
<dbReference type="EMBL" id="WHPF01000014">
    <property type="protein sequence ID" value="NNV57368.1"/>
    <property type="molecule type" value="Genomic_DNA"/>
</dbReference>
<evidence type="ECO:0000259" key="2">
    <source>
        <dbReference type="SMART" id="SM00047"/>
    </source>
</evidence>
<dbReference type="Pfam" id="PF01832">
    <property type="entry name" value="Glucosaminidase"/>
    <property type="match status" value="1"/>
</dbReference>
<dbReference type="InterPro" id="IPR002901">
    <property type="entry name" value="MGlyc_endo_b_GlcNAc-like_dom"/>
</dbReference>
<reference evidence="3" key="1">
    <citation type="submission" date="2019-10" db="EMBL/GenBank/DDBJ databases">
        <title>Draft genome sequence of Panacibacter sp. KCS-6.</title>
        <authorList>
            <person name="Yim K.J."/>
        </authorList>
    </citation>
    <scope>NUCLEOTIDE SEQUENCE</scope>
    <source>
        <strain evidence="3">KCS-6</strain>
    </source>
</reference>
<dbReference type="PANTHER" id="PTHR33308">
    <property type="entry name" value="PEPTIDOGLYCAN HYDROLASE FLGJ"/>
    <property type="match status" value="1"/>
</dbReference>
<gene>
    <name evidence="3" type="ORF">GD597_17990</name>
</gene>
<accession>A0A8J8FHN9</accession>
<keyword evidence="4" id="KW-1185">Reference proteome</keyword>
<evidence type="ECO:0000313" key="4">
    <source>
        <dbReference type="Proteomes" id="UP000598971"/>
    </source>
</evidence>
<dbReference type="RefSeq" id="WP_171609316.1">
    <property type="nucleotide sequence ID" value="NZ_WHPF01000014.1"/>
</dbReference>
<dbReference type="InterPro" id="IPR051056">
    <property type="entry name" value="Glycosyl_Hydrolase_73"/>
</dbReference>
<sequence>MTKEAFIQAYLPHAVQTQQKTGISAIAILVQAAWESGWGKFAPGNMFFGVKDTDGINGNEQLLTTTEYSSRVDAKFANIIKVEPVVRNGKKLYKYTIKAYFRKYATPEECFTDHANFIINNPRYAKALAVKANPVQFIEAIAAAGYATDPNYATNLKQLIASVEKIIQTQTNQP</sequence>
<proteinExistence type="predicted"/>
<organism evidence="3 4">
    <name type="scientific">Limnovirga soli</name>
    <dbReference type="NCBI Taxonomy" id="2656915"/>
    <lineage>
        <taxon>Bacteria</taxon>
        <taxon>Pseudomonadati</taxon>
        <taxon>Bacteroidota</taxon>
        <taxon>Chitinophagia</taxon>
        <taxon>Chitinophagales</taxon>
        <taxon>Chitinophagaceae</taxon>
        <taxon>Limnovirga</taxon>
    </lineage>
</organism>
<evidence type="ECO:0000313" key="3">
    <source>
        <dbReference type="EMBL" id="NNV57368.1"/>
    </source>
</evidence>
<dbReference type="GO" id="GO:0004040">
    <property type="term" value="F:amidase activity"/>
    <property type="evidence" value="ECO:0007669"/>
    <property type="project" value="InterPro"/>
</dbReference>
<keyword evidence="1 3" id="KW-0378">Hydrolase</keyword>
<dbReference type="GO" id="GO:0071973">
    <property type="term" value="P:bacterial-type flagellum-dependent cell motility"/>
    <property type="evidence" value="ECO:0007669"/>
    <property type="project" value="TreeGrafter"/>
</dbReference>
<dbReference type="SMART" id="SM00047">
    <property type="entry name" value="LYZ2"/>
    <property type="match status" value="1"/>
</dbReference>
<evidence type="ECO:0000256" key="1">
    <source>
        <dbReference type="ARBA" id="ARBA00022801"/>
    </source>
</evidence>
<dbReference type="PANTHER" id="PTHR33308:SF9">
    <property type="entry name" value="PEPTIDOGLYCAN HYDROLASE FLGJ"/>
    <property type="match status" value="1"/>
</dbReference>
<comment type="caution">
    <text evidence="3">The sequence shown here is derived from an EMBL/GenBank/DDBJ whole genome shotgun (WGS) entry which is preliminary data.</text>
</comment>